<name>A0A124EBQ0_9ACTN</name>
<dbReference type="EMBL" id="LNSV01000219">
    <property type="protein sequence ID" value="KUH35166.1"/>
    <property type="molecule type" value="Genomic_DNA"/>
</dbReference>
<comment type="caution">
    <text evidence="1">The sequence shown here is derived from an EMBL/GenBank/DDBJ whole genome shotgun (WGS) entry which is preliminary data.</text>
</comment>
<dbReference type="Proteomes" id="UP000054011">
    <property type="component" value="Unassembled WGS sequence"/>
</dbReference>
<protein>
    <submittedName>
        <fullName evidence="1">Uncharacterized protein</fullName>
    </submittedName>
</protein>
<evidence type="ECO:0000313" key="1">
    <source>
        <dbReference type="EMBL" id="KUH35166.1"/>
    </source>
</evidence>
<sequence>MMPVSRPCSTLSRSRRWRPRQIRFVTTKAMTGPTKKAIRTNQVTALIDMWKCVATMSLPPPISMIM</sequence>
<accession>A0A124EBQ0</accession>
<organism evidence="1 2">
    <name type="scientific">Streptomyces kanasensis</name>
    <dbReference type="NCBI Taxonomy" id="936756"/>
    <lineage>
        <taxon>Bacteria</taxon>
        <taxon>Bacillati</taxon>
        <taxon>Actinomycetota</taxon>
        <taxon>Actinomycetes</taxon>
        <taxon>Kitasatosporales</taxon>
        <taxon>Streptomycetaceae</taxon>
        <taxon>Streptomyces</taxon>
    </lineage>
</organism>
<gene>
    <name evidence="1" type="ORF">ATE80_30950</name>
</gene>
<evidence type="ECO:0000313" key="2">
    <source>
        <dbReference type="Proteomes" id="UP000054011"/>
    </source>
</evidence>
<keyword evidence="2" id="KW-1185">Reference proteome</keyword>
<reference evidence="1 2" key="1">
    <citation type="submission" date="2015-11" db="EMBL/GenBank/DDBJ databases">
        <title>Genome-wide analysis reveals the secondary metabolome in Streptomyces kanasensis ZX01.</title>
        <authorList>
            <person name="Zhang G."/>
            <person name="Han L."/>
            <person name="Feng J."/>
            <person name="Zhang X."/>
        </authorList>
    </citation>
    <scope>NUCLEOTIDE SEQUENCE [LARGE SCALE GENOMIC DNA]</scope>
    <source>
        <strain evidence="1 2">ZX01</strain>
    </source>
</reference>
<dbReference type="AlphaFoldDB" id="A0A124EBQ0"/>
<proteinExistence type="predicted"/>